<sequence>MQLYGIQSTAMRYFLEVVRCGSIAEASQKLNVAASAVSRQISKLEGQIGVPLLERRQRGVVASPAGERLAEHARRSQLDAEEILSEIQGMSGLRTGLVRIACVEGMASEFMPDLIHRFRLQYPGIHFELYVHNPFLVTKRVQEGECDLGLTLTLTPAKDVTVEKEMTAGIHAVMAPNHPLAERETVTLKELQGYPLALPSTDTTMRQLFDISSGVQQLVFRSVMVSNNVAALFWFATMGAAITLSGEFSLRGRISRSELVAIPINDEVMQSRRIEVQSMAGRHLPLAVAAFRDFLTAELTG</sequence>
<dbReference type="SUPFAM" id="SSF46785">
    <property type="entry name" value="Winged helix' DNA-binding domain"/>
    <property type="match status" value="1"/>
</dbReference>
<dbReference type="GO" id="GO:0005829">
    <property type="term" value="C:cytosol"/>
    <property type="evidence" value="ECO:0007669"/>
    <property type="project" value="TreeGrafter"/>
</dbReference>
<dbReference type="SUPFAM" id="SSF53850">
    <property type="entry name" value="Periplasmic binding protein-like II"/>
    <property type="match status" value="1"/>
</dbReference>
<dbReference type="Gene3D" id="1.10.10.10">
    <property type="entry name" value="Winged helix-like DNA-binding domain superfamily/Winged helix DNA-binding domain"/>
    <property type="match status" value="1"/>
</dbReference>
<dbReference type="Pfam" id="PF00126">
    <property type="entry name" value="HTH_1"/>
    <property type="match status" value="1"/>
</dbReference>
<dbReference type="InterPro" id="IPR036390">
    <property type="entry name" value="WH_DNA-bd_sf"/>
</dbReference>
<evidence type="ECO:0000313" key="6">
    <source>
        <dbReference type="EMBL" id="GBH11547.1"/>
    </source>
</evidence>
<dbReference type="GO" id="GO:0003677">
    <property type="term" value="F:DNA binding"/>
    <property type="evidence" value="ECO:0007669"/>
    <property type="project" value="UniProtKB-KW"/>
</dbReference>
<comment type="similarity">
    <text evidence="1">Belongs to the LysR transcriptional regulatory family.</text>
</comment>
<comment type="caution">
    <text evidence="6">The sequence shown here is derived from an EMBL/GenBank/DDBJ whole genome shotgun (WGS) entry which is preliminary data.</text>
</comment>
<dbReference type="PROSITE" id="PS50931">
    <property type="entry name" value="HTH_LYSR"/>
    <property type="match status" value="1"/>
</dbReference>
<evidence type="ECO:0000256" key="3">
    <source>
        <dbReference type="ARBA" id="ARBA00023125"/>
    </source>
</evidence>
<dbReference type="RefSeq" id="WP_110459695.1">
    <property type="nucleotide sequence ID" value="NZ_AP019411.1"/>
</dbReference>
<dbReference type="Proteomes" id="UP000247480">
    <property type="component" value="Unassembled WGS sequence"/>
</dbReference>
<dbReference type="EMBL" id="BGJZ01000244">
    <property type="protein sequence ID" value="GBH11547.1"/>
    <property type="molecule type" value="Genomic_DNA"/>
</dbReference>
<evidence type="ECO:0000259" key="5">
    <source>
        <dbReference type="PROSITE" id="PS50931"/>
    </source>
</evidence>
<dbReference type="FunFam" id="1.10.10.10:FF:000001">
    <property type="entry name" value="LysR family transcriptional regulator"/>
    <property type="match status" value="1"/>
</dbReference>
<gene>
    <name evidence="6" type="ORF">KPSA1_04989</name>
</gene>
<protein>
    <submittedName>
        <fullName evidence="6">DNA-binding transcriptional regulator</fullName>
    </submittedName>
</protein>
<dbReference type="PANTHER" id="PTHR30419">
    <property type="entry name" value="HTH-TYPE TRANSCRIPTIONAL REGULATOR YBHD"/>
    <property type="match status" value="1"/>
</dbReference>
<keyword evidence="4" id="KW-0804">Transcription</keyword>
<dbReference type="InterPro" id="IPR036388">
    <property type="entry name" value="WH-like_DNA-bd_sf"/>
</dbReference>
<name>A0A2V0QFJ1_PSESF</name>
<dbReference type="InterPro" id="IPR000847">
    <property type="entry name" value="LysR_HTH_N"/>
</dbReference>
<proteinExistence type="inferred from homology"/>
<organism evidence="6 7">
    <name type="scientific">Pseudomonas syringae pv. actinidiae</name>
    <dbReference type="NCBI Taxonomy" id="103796"/>
    <lineage>
        <taxon>Bacteria</taxon>
        <taxon>Pseudomonadati</taxon>
        <taxon>Pseudomonadota</taxon>
        <taxon>Gammaproteobacteria</taxon>
        <taxon>Pseudomonadales</taxon>
        <taxon>Pseudomonadaceae</taxon>
        <taxon>Pseudomonas</taxon>
        <taxon>Pseudomonas syringae</taxon>
    </lineage>
</organism>
<evidence type="ECO:0000256" key="1">
    <source>
        <dbReference type="ARBA" id="ARBA00009437"/>
    </source>
</evidence>
<dbReference type="Pfam" id="PF03466">
    <property type="entry name" value="LysR_substrate"/>
    <property type="match status" value="1"/>
</dbReference>
<reference evidence="6 7" key="1">
    <citation type="submission" date="2018-04" db="EMBL/GenBank/DDBJ databases">
        <title>Draft genome sequence of Pseudomonas syringae pv. actinidiae biovar 1 strains isolated from kiwifruit in Kagawa prefecture.</title>
        <authorList>
            <person name="Tabuchi M."/>
            <person name="Saito M."/>
            <person name="Fujiwara S."/>
            <person name="Sasa N."/>
            <person name="Akimitsu K."/>
            <person name="Gomi K."/>
            <person name="Konishi-Sugita S."/>
            <person name="Hamano K."/>
            <person name="Kataoka I."/>
        </authorList>
    </citation>
    <scope>NUCLEOTIDE SEQUENCE [LARGE SCALE GENOMIC DNA]</scope>
    <source>
        <strain evidence="6 7">MAFF212206</strain>
    </source>
</reference>
<feature type="domain" description="HTH lysR-type" evidence="5">
    <location>
        <begin position="6"/>
        <end position="63"/>
    </location>
</feature>
<dbReference type="Gene3D" id="3.40.190.290">
    <property type="match status" value="1"/>
</dbReference>
<dbReference type="GO" id="GO:0003700">
    <property type="term" value="F:DNA-binding transcription factor activity"/>
    <property type="evidence" value="ECO:0007669"/>
    <property type="project" value="InterPro"/>
</dbReference>
<dbReference type="PANTHER" id="PTHR30419:SF8">
    <property type="entry name" value="NITROGEN ASSIMILATION TRANSCRIPTIONAL ACTIVATOR-RELATED"/>
    <property type="match status" value="1"/>
</dbReference>
<dbReference type="InterPro" id="IPR005119">
    <property type="entry name" value="LysR_subst-bd"/>
</dbReference>
<evidence type="ECO:0000313" key="7">
    <source>
        <dbReference type="Proteomes" id="UP000247480"/>
    </source>
</evidence>
<dbReference type="InterPro" id="IPR050950">
    <property type="entry name" value="HTH-type_LysR_regulators"/>
</dbReference>
<accession>A0A2V0QFJ1</accession>
<evidence type="ECO:0000256" key="2">
    <source>
        <dbReference type="ARBA" id="ARBA00023015"/>
    </source>
</evidence>
<keyword evidence="3 6" id="KW-0238">DNA-binding</keyword>
<evidence type="ECO:0000256" key="4">
    <source>
        <dbReference type="ARBA" id="ARBA00023163"/>
    </source>
</evidence>
<keyword evidence="2" id="KW-0805">Transcription regulation</keyword>
<dbReference type="AlphaFoldDB" id="A0A2V0QFJ1"/>